<keyword evidence="1" id="KW-0812">Transmembrane</keyword>
<evidence type="ECO:0000313" key="3">
    <source>
        <dbReference type="Proteomes" id="UP000593932"/>
    </source>
</evidence>
<evidence type="ECO:0000313" key="2">
    <source>
        <dbReference type="EMBL" id="QOW22321.1"/>
    </source>
</evidence>
<feature type="transmembrane region" description="Helical" evidence="1">
    <location>
        <begin position="159"/>
        <end position="178"/>
    </location>
</feature>
<name>A0A7S6ULA1_9GAMM</name>
<keyword evidence="1" id="KW-1133">Transmembrane helix</keyword>
<keyword evidence="2" id="KW-0808">Transferase</keyword>
<evidence type="ECO:0000256" key="1">
    <source>
        <dbReference type="SAM" id="Phobius"/>
    </source>
</evidence>
<organism evidence="2 3">
    <name type="scientific">Novilysobacter avium</name>
    <dbReference type="NCBI Taxonomy" id="2781023"/>
    <lineage>
        <taxon>Bacteria</taxon>
        <taxon>Pseudomonadati</taxon>
        <taxon>Pseudomonadota</taxon>
        <taxon>Gammaproteobacteria</taxon>
        <taxon>Lysobacterales</taxon>
        <taxon>Lysobacteraceae</taxon>
        <taxon>Novilysobacter</taxon>
    </lineage>
</organism>
<feature type="transmembrane region" description="Helical" evidence="1">
    <location>
        <begin position="48"/>
        <end position="68"/>
    </location>
</feature>
<proteinExistence type="predicted"/>
<feature type="transmembrane region" description="Helical" evidence="1">
    <location>
        <begin position="121"/>
        <end position="147"/>
    </location>
</feature>
<keyword evidence="3" id="KW-1185">Reference proteome</keyword>
<accession>A0A7S6ULA1</accession>
<dbReference type="EMBL" id="CP063657">
    <property type="protein sequence ID" value="QOW22321.1"/>
    <property type="molecule type" value="Genomic_DNA"/>
</dbReference>
<keyword evidence="2" id="KW-0418">Kinase</keyword>
<keyword evidence="2" id="KW-0723">Serine/threonine-protein kinase</keyword>
<dbReference type="Proteomes" id="UP000593932">
    <property type="component" value="Chromosome"/>
</dbReference>
<feature type="transmembrane region" description="Helical" evidence="1">
    <location>
        <begin position="74"/>
        <end position="100"/>
    </location>
</feature>
<sequence length="218" mass="24225">MELDDLRQAWHSLDARLQQQNALGTRMLTERTLEKARRHLRPLQWGQVAQMLLGLACLALGVTGWNGYPPQSGTLVAGIVLHAYGVAVMISGGITLGLIGQIDYAAPVLHIQKQLARLRRFHVLSGAVVGLSWWVLWVPVVVLLAALGGQARPAWFYPWEYLSVAAGVVGLIGTIWFHRWSRGPERARLARWMDNSATGHSLRQAQARIDEIASFERP</sequence>
<protein>
    <submittedName>
        <fullName evidence="2">Serine/threonine protein kinase</fullName>
    </submittedName>
</protein>
<keyword evidence="1" id="KW-0472">Membrane</keyword>
<dbReference type="GO" id="GO:0004674">
    <property type="term" value="F:protein serine/threonine kinase activity"/>
    <property type="evidence" value="ECO:0007669"/>
    <property type="project" value="UniProtKB-KW"/>
</dbReference>
<gene>
    <name evidence="2" type="ORF">INQ42_01520</name>
</gene>
<dbReference type="RefSeq" id="WP_194034859.1">
    <property type="nucleotide sequence ID" value="NZ_CP063657.1"/>
</dbReference>
<reference evidence="2 3" key="1">
    <citation type="submission" date="2020-10" db="EMBL/GenBank/DDBJ databases">
        <title>complete genome sequencing of Lysobacter sp. H23M41.</title>
        <authorList>
            <person name="Bae J.-W."/>
            <person name="Lee S.-Y."/>
        </authorList>
    </citation>
    <scope>NUCLEOTIDE SEQUENCE [LARGE SCALE GENOMIC DNA]</scope>
    <source>
        <strain evidence="2 3">H23M41</strain>
    </source>
</reference>